<keyword evidence="2" id="KW-1185">Reference proteome</keyword>
<organism evidence="1 2">
    <name type="scientific">Rhododendron molle</name>
    <name type="common">Chinese azalea</name>
    <name type="synonym">Azalea mollis</name>
    <dbReference type="NCBI Taxonomy" id="49168"/>
    <lineage>
        <taxon>Eukaryota</taxon>
        <taxon>Viridiplantae</taxon>
        <taxon>Streptophyta</taxon>
        <taxon>Embryophyta</taxon>
        <taxon>Tracheophyta</taxon>
        <taxon>Spermatophyta</taxon>
        <taxon>Magnoliopsida</taxon>
        <taxon>eudicotyledons</taxon>
        <taxon>Gunneridae</taxon>
        <taxon>Pentapetalae</taxon>
        <taxon>asterids</taxon>
        <taxon>Ericales</taxon>
        <taxon>Ericaceae</taxon>
        <taxon>Ericoideae</taxon>
        <taxon>Rhodoreae</taxon>
        <taxon>Rhododendron</taxon>
    </lineage>
</organism>
<sequence>MVGQCKCICKHWRALIEEPSFVELHHFRAKSRPGGCYLVISSCTPQLQGYNFFLSRLRRGTGSALVQLSGVRLLFL</sequence>
<name>A0ACC0MTL6_RHOML</name>
<protein>
    <submittedName>
        <fullName evidence="1">Uncharacterized protein</fullName>
    </submittedName>
</protein>
<proteinExistence type="predicted"/>
<gene>
    <name evidence="1" type="ORF">RHMOL_Rhmol08G0269100</name>
</gene>
<dbReference type="EMBL" id="CM046395">
    <property type="protein sequence ID" value="KAI8544096.1"/>
    <property type="molecule type" value="Genomic_DNA"/>
</dbReference>
<dbReference type="Proteomes" id="UP001062846">
    <property type="component" value="Chromosome 8"/>
</dbReference>
<comment type="caution">
    <text evidence="1">The sequence shown here is derived from an EMBL/GenBank/DDBJ whole genome shotgun (WGS) entry which is preliminary data.</text>
</comment>
<accession>A0ACC0MTL6</accession>
<evidence type="ECO:0000313" key="2">
    <source>
        <dbReference type="Proteomes" id="UP001062846"/>
    </source>
</evidence>
<evidence type="ECO:0000313" key="1">
    <source>
        <dbReference type="EMBL" id="KAI8544096.1"/>
    </source>
</evidence>
<reference evidence="1" key="1">
    <citation type="submission" date="2022-02" db="EMBL/GenBank/DDBJ databases">
        <title>Plant Genome Project.</title>
        <authorList>
            <person name="Zhang R.-G."/>
        </authorList>
    </citation>
    <scope>NUCLEOTIDE SEQUENCE</scope>
    <source>
        <strain evidence="1">AT1</strain>
    </source>
</reference>